<organism evidence="1 2">
    <name type="scientific">Peronosclerospora sorghi</name>
    <dbReference type="NCBI Taxonomy" id="230839"/>
    <lineage>
        <taxon>Eukaryota</taxon>
        <taxon>Sar</taxon>
        <taxon>Stramenopiles</taxon>
        <taxon>Oomycota</taxon>
        <taxon>Peronosporomycetes</taxon>
        <taxon>Peronosporales</taxon>
        <taxon>Peronosporaceae</taxon>
        <taxon>Peronosclerospora</taxon>
    </lineage>
</organism>
<accession>A0ACC0WPL5</accession>
<proteinExistence type="predicted"/>
<comment type="caution">
    <text evidence="1">The sequence shown here is derived from an EMBL/GenBank/DDBJ whole genome shotgun (WGS) entry which is preliminary data.</text>
</comment>
<dbReference type="EMBL" id="CM047580">
    <property type="protein sequence ID" value="KAI9920714.1"/>
    <property type="molecule type" value="Genomic_DNA"/>
</dbReference>
<reference evidence="1 2" key="1">
    <citation type="journal article" date="2022" name="bioRxiv">
        <title>The genome of the oomycete Peronosclerospora sorghi, a cosmopolitan pathogen of maize and sorghum, is inflated with dispersed pseudogenes.</title>
        <authorList>
            <person name="Fletcher K."/>
            <person name="Martin F."/>
            <person name="Isakeit T."/>
            <person name="Cavanaugh K."/>
            <person name="Magill C."/>
            <person name="Michelmore R."/>
        </authorList>
    </citation>
    <scope>NUCLEOTIDE SEQUENCE [LARGE SCALE GENOMIC DNA]</scope>
    <source>
        <strain evidence="1">P6</strain>
    </source>
</reference>
<name>A0ACC0WPL5_9STRA</name>
<evidence type="ECO:0000313" key="1">
    <source>
        <dbReference type="EMBL" id="KAI9920714.1"/>
    </source>
</evidence>
<gene>
    <name evidence="1" type="ORF">PsorP6_001930</name>
</gene>
<evidence type="ECO:0000313" key="2">
    <source>
        <dbReference type="Proteomes" id="UP001163321"/>
    </source>
</evidence>
<protein>
    <submittedName>
        <fullName evidence="1">Uncharacterized protein</fullName>
    </submittedName>
</protein>
<sequence length="68" mass="7933">MRKLHFEKASMTLRGPEDRKKLSPDEKNPTSGARQRPTLKATLHYHAPHKKYDNRRLALSSYTNMGRI</sequence>
<dbReference type="Proteomes" id="UP001163321">
    <property type="component" value="Chromosome 1"/>
</dbReference>
<keyword evidence="2" id="KW-1185">Reference proteome</keyword>